<dbReference type="Proteomes" id="UP001159427">
    <property type="component" value="Unassembled WGS sequence"/>
</dbReference>
<organism evidence="1 2">
    <name type="scientific">Porites evermanni</name>
    <dbReference type="NCBI Taxonomy" id="104178"/>
    <lineage>
        <taxon>Eukaryota</taxon>
        <taxon>Metazoa</taxon>
        <taxon>Cnidaria</taxon>
        <taxon>Anthozoa</taxon>
        <taxon>Hexacorallia</taxon>
        <taxon>Scleractinia</taxon>
        <taxon>Fungiina</taxon>
        <taxon>Poritidae</taxon>
        <taxon>Porites</taxon>
    </lineage>
</organism>
<reference evidence="1 2" key="1">
    <citation type="submission" date="2022-05" db="EMBL/GenBank/DDBJ databases">
        <authorList>
            <consortium name="Genoscope - CEA"/>
            <person name="William W."/>
        </authorList>
    </citation>
    <scope>NUCLEOTIDE SEQUENCE [LARGE SCALE GENOMIC DNA]</scope>
</reference>
<keyword evidence="2" id="KW-1185">Reference proteome</keyword>
<proteinExistence type="predicted"/>
<gene>
    <name evidence="1" type="ORF">PEVE_00025807</name>
</gene>
<accession>A0ABN8SSY1</accession>
<evidence type="ECO:0000313" key="1">
    <source>
        <dbReference type="EMBL" id="CAH3193420.1"/>
    </source>
</evidence>
<sequence>MNFTVGEIVEAVDEFGVWASARITENRGDSVVVTFPQWNSDWDREITSACEVRKTSIEELLVPRSLASHKVTVKLGDATIQTVNVWELESSRKADDTFSDLCVPCVHYATY</sequence>
<dbReference type="InterPro" id="IPR016197">
    <property type="entry name" value="Chromo-like_dom_sf"/>
</dbReference>
<comment type="caution">
    <text evidence="1">The sequence shown here is derived from an EMBL/GenBank/DDBJ whole genome shotgun (WGS) entry which is preliminary data.</text>
</comment>
<name>A0ABN8SSY1_9CNID</name>
<dbReference type="SUPFAM" id="SSF54160">
    <property type="entry name" value="Chromo domain-like"/>
    <property type="match status" value="1"/>
</dbReference>
<dbReference type="EMBL" id="CALNXI010003480">
    <property type="protein sequence ID" value="CAH3193420.1"/>
    <property type="molecule type" value="Genomic_DNA"/>
</dbReference>
<dbReference type="Gene3D" id="2.30.30.140">
    <property type="match status" value="1"/>
</dbReference>
<evidence type="ECO:0000313" key="2">
    <source>
        <dbReference type="Proteomes" id="UP001159427"/>
    </source>
</evidence>
<protein>
    <submittedName>
        <fullName evidence="1">Uncharacterized protein</fullName>
    </submittedName>
</protein>